<dbReference type="AlphaFoldDB" id="A0A8B9ACA3"/>
<reference evidence="2" key="1">
    <citation type="journal article" date="2019" name="Nat. Commun.">
        <title>Genome-wide association mapping of date palm fruit traits.</title>
        <authorList>
            <person name="Hazzouri K.M."/>
            <person name="Gros-Balthazard M."/>
            <person name="Flowers J.M."/>
            <person name="Copetti D."/>
            <person name="Lemansour A."/>
            <person name="Lebrun M."/>
            <person name="Masmoudi K."/>
            <person name="Ferrand S."/>
            <person name="Dhar M.I."/>
            <person name="Fresquez Z.A."/>
            <person name="Rosas U."/>
            <person name="Zhang J."/>
            <person name="Talag J."/>
            <person name="Lee S."/>
            <person name="Kudrna D."/>
            <person name="Powell R.F."/>
            <person name="Leitch I.J."/>
            <person name="Krueger R.R."/>
            <person name="Wing R.A."/>
            <person name="Amiri K.M.A."/>
            <person name="Purugganan M.D."/>
        </authorList>
    </citation>
    <scope>NUCLEOTIDE SEQUENCE [LARGE SCALE GENOMIC DNA]</scope>
    <source>
        <strain evidence="2">cv. Khalas</strain>
    </source>
</reference>
<protein>
    <submittedName>
        <fullName evidence="3">Uncharacterized protein LOC120111338</fullName>
    </submittedName>
</protein>
<reference evidence="3" key="2">
    <citation type="submission" date="2025-08" db="UniProtKB">
        <authorList>
            <consortium name="RefSeq"/>
        </authorList>
    </citation>
    <scope>IDENTIFICATION</scope>
    <source>
        <tissue evidence="3">Young leaves</tissue>
    </source>
</reference>
<dbReference type="Proteomes" id="UP000228380">
    <property type="component" value="Chromosome 7"/>
</dbReference>
<feature type="region of interest" description="Disordered" evidence="1">
    <location>
        <begin position="121"/>
        <end position="144"/>
    </location>
</feature>
<accession>A0A8B9ACA3</accession>
<feature type="compositionally biased region" description="Low complexity" evidence="1">
    <location>
        <begin position="121"/>
        <end position="135"/>
    </location>
</feature>
<evidence type="ECO:0000256" key="1">
    <source>
        <dbReference type="SAM" id="MobiDB-lite"/>
    </source>
</evidence>
<proteinExistence type="predicted"/>
<gene>
    <name evidence="3" type="primary">LOC120111338</name>
</gene>
<organism evidence="2 3">
    <name type="scientific">Phoenix dactylifera</name>
    <name type="common">Date palm</name>
    <dbReference type="NCBI Taxonomy" id="42345"/>
    <lineage>
        <taxon>Eukaryota</taxon>
        <taxon>Viridiplantae</taxon>
        <taxon>Streptophyta</taxon>
        <taxon>Embryophyta</taxon>
        <taxon>Tracheophyta</taxon>
        <taxon>Spermatophyta</taxon>
        <taxon>Magnoliopsida</taxon>
        <taxon>Liliopsida</taxon>
        <taxon>Arecaceae</taxon>
        <taxon>Coryphoideae</taxon>
        <taxon>Phoeniceae</taxon>
        <taxon>Phoenix</taxon>
    </lineage>
</organism>
<keyword evidence="2" id="KW-1185">Reference proteome</keyword>
<evidence type="ECO:0000313" key="2">
    <source>
        <dbReference type="Proteomes" id="UP000228380"/>
    </source>
</evidence>
<name>A0A8B9ACA3_PHODC</name>
<sequence length="220" mass="25587">MMFVIDDKISWIWKWVISTEVEEVNIPVLKRKCLYKWWLGMPRKKFDDIITTIKSNLISFKNDHAESQQTEESTDSYFASLKNKFSRKYPQCTSEEIISKCMDHMKQQLCSMFKAEPKKTVSMKSTASRSSSCSTPEDNNKYRCLAGESQDPYTEDTLSSEEKEQSILMHKTLAAEATEAMWQKVLITRPRKGAIKSQQIRFSPVKLHQSKGKEPTHHFD</sequence>
<dbReference type="RefSeq" id="XP_038984130.1">
    <property type="nucleotide sequence ID" value="XM_039128202.1"/>
</dbReference>
<dbReference type="KEGG" id="pda:120111338"/>
<evidence type="ECO:0000313" key="3">
    <source>
        <dbReference type="RefSeq" id="XP_038984130.1"/>
    </source>
</evidence>
<dbReference type="GeneID" id="120111338"/>